<dbReference type="Proteomes" id="UP000054558">
    <property type="component" value="Unassembled WGS sequence"/>
</dbReference>
<proteinExistence type="predicted"/>
<feature type="region of interest" description="Disordered" evidence="1">
    <location>
        <begin position="24"/>
        <end position="106"/>
    </location>
</feature>
<keyword evidence="3" id="KW-1185">Reference proteome</keyword>
<reference evidence="2 3" key="1">
    <citation type="journal article" date="2014" name="Nat. Commun.">
        <title>Klebsormidium flaccidum genome reveals primary factors for plant terrestrial adaptation.</title>
        <authorList>
            <person name="Hori K."/>
            <person name="Maruyama F."/>
            <person name="Fujisawa T."/>
            <person name="Togashi T."/>
            <person name="Yamamoto N."/>
            <person name="Seo M."/>
            <person name="Sato S."/>
            <person name="Yamada T."/>
            <person name="Mori H."/>
            <person name="Tajima N."/>
            <person name="Moriyama T."/>
            <person name="Ikeuchi M."/>
            <person name="Watanabe M."/>
            <person name="Wada H."/>
            <person name="Kobayashi K."/>
            <person name="Saito M."/>
            <person name="Masuda T."/>
            <person name="Sasaki-Sekimoto Y."/>
            <person name="Mashiguchi K."/>
            <person name="Awai K."/>
            <person name="Shimojima M."/>
            <person name="Masuda S."/>
            <person name="Iwai M."/>
            <person name="Nobusawa T."/>
            <person name="Narise T."/>
            <person name="Kondo S."/>
            <person name="Saito H."/>
            <person name="Sato R."/>
            <person name="Murakawa M."/>
            <person name="Ihara Y."/>
            <person name="Oshima-Yamada Y."/>
            <person name="Ohtaka K."/>
            <person name="Satoh M."/>
            <person name="Sonobe K."/>
            <person name="Ishii M."/>
            <person name="Ohtani R."/>
            <person name="Kanamori-Sato M."/>
            <person name="Honoki R."/>
            <person name="Miyazaki D."/>
            <person name="Mochizuki H."/>
            <person name="Umetsu J."/>
            <person name="Higashi K."/>
            <person name="Shibata D."/>
            <person name="Kamiya Y."/>
            <person name="Sato N."/>
            <person name="Nakamura Y."/>
            <person name="Tabata S."/>
            <person name="Ida S."/>
            <person name="Kurokawa K."/>
            <person name="Ohta H."/>
        </authorList>
    </citation>
    <scope>NUCLEOTIDE SEQUENCE [LARGE SCALE GENOMIC DNA]</scope>
    <source>
        <strain evidence="2 3">NIES-2285</strain>
    </source>
</reference>
<sequence length="166" mass="18064">MKQARKSVIGLEEPIKELFDYASEHNPLEDRSKSSTMHGKQLYRTREEAPCGEYLFDPEPQAEQASSRGNGKARRDPSILPSQWDQELKRSTPPGSPAKLGGGLKDSLSKEQMLALAGASMVGEGDGLASAKAGQGNGTVDRRNVVLQGVQQVTSTIEQWAENVRK</sequence>
<organism evidence="2 3">
    <name type="scientific">Klebsormidium nitens</name>
    <name type="common">Green alga</name>
    <name type="synonym">Ulothrix nitens</name>
    <dbReference type="NCBI Taxonomy" id="105231"/>
    <lineage>
        <taxon>Eukaryota</taxon>
        <taxon>Viridiplantae</taxon>
        <taxon>Streptophyta</taxon>
        <taxon>Klebsormidiophyceae</taxon>
        <taxon>Klebsormidiales</taxon>
        <taxon>Klebsormidiaceae</taxon>
        <taxon>Klebsormidium</taxon>
    </lineage>
</organism>
<dbReference type="AlphaFoldDB" id="A0A1Y1I784"/>
<dbReference type="EMBL" id="DF237203">
    <property type="protein sequence ID" value="GAQ85792.1"/>
    <property type="molecule type" value="Genomic_DNA"/>
</dbReference>
<protein>
    <submittedName>
        <fullName evidence="2">Uncharacterized protein</fullName>
    </submittedName>
</protein>
<gene>
    <name evidence="2" type="ORF">KFL_002540260</name>
</gene>
<evidence type="ECO:0000313" key="2">
    <source>
        <dbReference type="EMBL" id="GAQ85792.1"/>
    </source>
</evidence>
<accession>A0A1Y1I784</accession>
<evidence type="ECO:0000313" key="3">
    <source>
        <dbReference type="Proteomes" id="UP000054558"/>
    </source>
</evidence>
<evidence type="ECO:0000256" key="1">
    <source>
        <dbReference type="SAM" id="MobiDB-lite"/>
    </source>
</evidence>
<name>A0A1Y1I784_KLENI</name>
<feature type="compositionally biased region" description="Basic and acidic residues" evidence="1">
    <location>
        <begin position="24"/>
        <end position="33"/>
    </location>
</feature>